<evidence type="ECO:0000256" key="4">
    <source>
        <dbReference type="ARBA" id="ARBA00023180"/>
    </source>
</evidence>
<gene>
    <name evidence="6" type="ordered locus">CAGL0F09273g</name>
</gene>
<comment type="subcellular location">
    <subcellularLocation>
        <location evidence="1">Secreted</location>
    </subcellularLocation>
</comment>
<keyword evidence="3" id="KW-0732">Signal</keyword>
<dbReference type="HOGENOM" id="CLU_1703983_0_0_1"/>
<evidence type="ECO:0000313" key="7">
    <source>
        <dbReference type="Proteomes" id="UP000002428"/>
    </source>
</evidence>
<dbReference type="InterPro" id="IPR021031">
    <property type="entry name" value="Hyphal-reg_cell_wall_N"/>
</dbReference>
<keyword evidence="2" id="KW-0964">Secreted</keyword>
<dbReference type="KEGG" id="cgr:2887803"/>
<evidence type="ECO:0000256" key="2">
    <source>
        <dbReference type="ARBA" id="ARBA00022525"/>
    </source>
</evidence>
<dbReference type="Proteomes" id="UP000002428">
    <property type="component" value="Chromosome F"/>
</dbReference>
<accession>W0TYL6</accession>
<dbReference type="GO" id="GO:0009277">
    <property type="term" value="C:fungal-type cell wall"/>
    <property type="evidence" value="ECO:0007669"/>
    <property type="project" value="UniProtKB-ARBA"/>
</dbReference>
<evidence type="ECO:0000256" key="1">
    <source>
        <dbReference type="ARBA" id="ARBA00004613"/>
    </source>
</evidence>
<dbReference type="STRING" id="284593.W0TYL6"/>
<keyword evidence="7" id="KW-1185">Reference proteome</keyword>
<evidence type="ECO:0000259" key="5">
    <source>
        <dbReference type="Pfam" id="PF11765"/>
    </source>
</evidence>
<dbReference type="InParanoid" id="W0TYL6"/>
<protein>
    <recommendedName>
        <fullName evidence="5">Hyphally-regulated cell wall protein N-terminal domain-containing protein</fullName>
    </recommendedName>
</protein>
<organism evidence="6 7">
    <name type="scientific">Candida glabrata (strain ATCC 2001 / BCRC 20586 / JCM 3761 / NBRC 0622 / NRRL Y-65 / CBS 138)</name>
    <name type="common">Yeast</name>
    <name type="synonym">Nakaseomyces glabratus</name>
    <dbReference type="NCBI Taxonomy" id="284593"/>
    <lineage>
        <taxon>Eukaryota</taxon>
        <taxon>Fungi</taxon>
        <taxon>Dikarya</taxon>
        <taxon>Ascomycota</taxon>
        <taxon>Saccharomycotina</taxon>
        <taxon>Saccharomycetes</taxon>
        <taxon>Saccharomycetales</taxon>
        <taxon>Saccharomycetaceae</taxon>
        <taxon>Nakaseomyces</taxon>
    </lineage>
</organism>
<proteinExistence type="predicted"/>
<name>W0TYL6_CANGA</name>
<evidence type="ECO:0000313" key="6">
    <source>
        <dbReference type="EMBL" id="CAG59295.1"/>
    </source>
</evidence>
<dbReference type="VEuPathDB" id="FungiDB:CAGL0F09273g"/>
<reference evidence="6 7" key="1">
    <citation type="journal article" date="2004" name="Nature">
        <title>Genome evolution in yeasts.</title>
        <authorList>
            <consortium name="Genolevures"/>
            <person name="Dujon B."/>
            <person name="Sherman D."/>
            <person name="Fischer G."/>
            <person name="Durrens P."/>
            <person name="Casaregola S."/>
            <person name="Lafontaine I."/>
            <person name="de Montigny J."/>
            <person name="Marck C."/>
            <person name="Neuveglise C."/>
            <person name="Talla E."/>
            <person name="Goffard N."/>
            <person name="Frangeul L."/>
            <person name="Aigle M."/>
            <person name="Anthouard V."/>
            <person name="Babour A."/>
            <person name="Barbe V."/>
            <person name="Barnay S."/>
            <person name="Blanchin S."/>
            <person name="Beckerich J.M."/>
            <person name="Beyne E."/>
            <person name="Bleykasten C."/>
            <person name="Boisrame A."/>
            <person name="Boyer J."/>
            <person name="Cattolico L."/>
            <person name="Confanioleri F."/>
            <person name="de Daruvar A."/>
            <person name="Despons L."/>
            <person name="Fabre E."/>
            <person name="Fairhead C."/>
            <person name="Ferry-Dumazet H."/>
            <person name="Groppi A."/>
            <person name="Hantraye F."/>
            <person name="Hennequin C."/>
            <person name="Jauniaux N."/>
            <person name="Joyet P."/>
            <person name="Kachouri R."/>
            <person name="Kerrest A."/>
            <person name="Koszul R."/>
            <person name="Lemaire M."/>
            <person name="Lesur I."/>
            <person name="Ma L."/>
            <person name="Muller H."/>
            <person name="Nicaud J.M."/>
            <person name="Nikolski M."/>
            <person name="Oztas S."/>
            <person name="Ozier-Kalogeropoulos O."/>
            <person name="Pellenz S."/>
            <person name="Potier S."/>
            <person name="Richard G.F."/>
            <person name="Straub M.L."/>
            <person name="Suleau A."/>
            <person name="Swennene D."/>
            <person name="Tekaia F."/>
            <person name="Wesolowski-Louvel M."/>
            <person name="Westhof E."/>
            <person name="Wirth B."/>
            <person name="Zeniou-Meyer M."/>
            <person name="Zivanovic I."/>
            <person name="Bolotin-Fukuhara M."/>
            <person name="Thierry A."/>
            <person name="Bouchier C."/>
            <person name="Caudron B."/>
            <person name="Scarpelli C."/>
            <person name="Gaillardin C."/>
            <person name="Weissenbach J."/>
            <person name="Wincker P."/>
            <person name="Souciet J.L."/>
        </authorList>
    </citation>
    <scope>NUCLEOTIDE SEQUENCE [LARGE SCALE GENOMIC DNA]</scope>
    <source>
        <strain evidence="7">ATCC 2001 / BCRC 20586 / JCM 3761 / NBRC 0622 / NRRL Y-65 / CBS 138</strain>
    </source>
</reference>
<dbReference type="GO" id="GO:0005576">
    <property type="term" value="C:extracellular region"/>
    <property type="evidence" value="ECO:0007669"/>
    <property type="project" value="UniProtKB-SubCell"/>
</dbReference>
<keyword evidence="4" id="KW-0325">Glycoprotein</keyword>
<feature type="domain" description="Hyphally-regulated cell wall protein N-terminal" evidence="5">
    <location>
        <begin position="43"/>
        <end position="148"/>
    </location>
</feature>
<dbReference type="Pfam" id="PF11765">
    <property type="entry name" value="Hyphal_reg_CWP"/>
    <property type="match status" value="1"/>
</dbReference>
<evidence type="ECO:0000256" key="3">
    <source>
        <dbReference type="ARBA" id="ARBA00022729"/>
    </source>
</evidence>
<dbReference type="AlphaFoldDB" id="W0TYL6"/>
<sequence>MKSTHQKGQKFCVNNVCASKMRKKQLSSTWIFYIIQLCYHLSLATSQAVVQSNTIVYGNNPPEYDNGYIVLGGAYLAFQDMTTVAMYDTVKVQKGGALYYLNNGLDGFNIISENHILGFFNFENNGTVVVDDRNSTTAGTWKIDNHLFSYQFLY</sequence>
<dbReference type="EMBL" id="CR380952">
    <property type="protein sequence ID" value="CAG59295.1"/>
    <property type="molecule type" value="Genomic_DNA"/>
</dbReference>